<protein>
    <submittedName>
        <fullName evidence="1">Uncharacterized protein</fullName>
    </submittedName>
</protein>
<dbReference type="Proteomes" id="UP000269396">
    <property type="component" value="Unassembled WGS sequence"/>
</dbReference>
<name>A0A183NYS3_9TREM</name>
<accession>A0A183NYS3</accession>
<gene>
    <name evidence="1" type="ORF">SMTD_LOCUS7259</name>
</gene>
<keyword evidence="2" id="KW-1185">Reference proteome</keyword>
<evidence type="ECO:0000313" key="1">
    <source>
        <dbReference type="EMBL" id="VDP38393.1"/>
    </source>
</evidence>
<evidence type="ECO:0000313" key="2">
    <source>
        <dbReference type="Proteomes" id="UP000269396"/>
    </source>
</evidence>
<dbReference type="AlphaFoldDB" id="A0A183NYS3"/>
<dbReference type="EMBL" id="UZAL01028095">
    <property type="protein sequence ID" value="VDP38393.1"/>
    <property type="molecule type" value="Genomic_DNA"/>
</dbReference>
<sequence>MPNHRLPRREMFSSIGVGWKKVRGGQTKTCHKSIKSLTSGLIHVGRCRLPG</sequence>
<reference evidence="1 2" key="1">
    <citation type="submission" date="2018-11" db="EMBL/GenBank/DDBJ databases">
        <authorList>
            <consortium name="Pathogen Informatics"/>
        </authorList>
    </citation>
    <scope>NUCLEOTIDE SEQUENCE [LARGE SCALE GENOMIC DNA]</scope>
    <source>
        <strain>Denwood</strain>
        <strain evidence="2">Zambia</strain>
    </source>
</reference>
<organism evidence="1 2">
    <name type="scientific">Schistosoma mattheei</name>
    <dbReference type="NCBI Taxonomy" id="31246"/>
    <lineage>
        <taxon>Eukaryota</taxon>
        <taxon>Metazoa</taxon>
        <taxon>Spiralia</taxon>
        <taxon>Lophotrochozoa</taxon>
        <taxon>Platyhelminthes</taxon>
        <taxon>Trematoda</taxon>
        <taxon>Digenea</taxon>
        <taxon>Strigeidida</taxon>
        <taxon>Schistosomatoidea</taxon>
        <taxon>Schistosomatidae</taxon>
        <taxon>Schistosoma</taxon>
    </lineage>
</organism>
<proteinExistence type="predicted"/>